<sequence>MTAKCSHLMQVNSALPISSDD</sequence>
<organism evidence="1">
    <name type="scientific">Anguilla anguilla</name>
    <name type="common">European freshwater eel</name>
    <name type="synonym">Muraena anguilla</name>
    <dbReference type="NCBI Taxonomy" id="7936"/>
    <lineage>
        <taxon>Eukaryota</taxon>
        <taxon>Metazoa</taxon>
        <taxon>Chordata</taxon>
        <taxon>Craniata</taxon>
        <taxon>Vertebrata</taxon>
        <taxon>Euteleostomi</taxon>
        <taxon>Actinopterygii</taxon>
        <taxon>Neopterygii</taxon>
        <taxon>Teleostei</taxon>
        <taxon>Anguilliformes</taxon>
        <taxon>Anguillidae</taxon>
        <taxon>Anguilla</taxon>
    </lineage>
</organism>
<protein>
    <submittedName>
        <fullName evidence="1">Uncharacterized protein</fullName>
    </submittedName>
</protein>
<evidence type="ECO:0000313" key="1">
    <source>
        <dbReference type="EMBL" id="JAH15019.1"/>
    </source>
</evidence>
<reference evidence="1" key="1">
    <citation type="submission" date="2014-11" db="EMBL/GenBank/DDBJ databases">
        <authorList>
            <person name="Amaro Gonzalez C."/>
        </authorList>
    </citation>
    <scope>NUCLEOTIDE SEQUENCE</scope>
</reference>
<accession>A0A0E9QE04</accession>
<dbReference type="EMBL" id="GBXM01093558">
    <property type="protein sequence ID" value="JAH15019.1"/>
    <property type="molecule type" value="Transcribed_RNA"/>
</dbReference>
<dbReference type="AlphaFoldDB" id="A0A0E9QE04"/>
<reference evidence="1" key="2">
    <citation type="journal article" date="2015" name="Fish Shellfish Immunol.">
        <title>Early steps in the European eel (Anguilla anguilla)-Vibrio vulnificus interaction in the gills: Role of the RtxA13 toxin.</title>
        <authorList>
            <person name="Callol A."/>
            <person name="Pajuelo D."/>
            <person name="Ebbesson L."/>
            <person name="Teles M."/>
            <person name="MacKenzie S."/>
            <person name="Amaro C."/>
        </authorList>
    </citation>
    <scope>NUCLEOTIDE SEQUENCE</scope>
</reference>
<proteinExistence type="predicted"/>
<name>A0A0E9QE04_ANGAN</name>